<sequence>MNKIAKYLEVPIVDGAMFTLGGVAVKAAEPTTQPETTTETSQTTETTNSQDKEIQSVTIDNRQELDDKIKEAQD</sequence>
<accession>A0A3N0I1W3</accession>
<gene>
    <name evidence="2" type="ORF">EDX97_00035</name>
</gene>
<name>A0A3N0I1W3_9FIRM</name>
<dbReference type="RefSeq" id="WP_128519184.1">
    <property type="nucleotide sequence ID" value="NZ_RJQC01000001.1"/>
</dbReference>
<proteinExistence type="predicted"/>
<evidence type="ECO:0000256" key="1">
    <source>
        <dbReference type="SAM" id="MobiDB-lite"/>
    </source>
</evidence>
<feature type="region of interest" description="Disordered" evidence="1">
    <location>
        <begin position="27"/>
        <end position="74"/>
    </location>
</feature>
<feature type="compositionally biased region" description="Low complexity" evidence="1">
    <location>
        <begin position="29"/>
        <end position="47"/>
    </location>
</feature>
<protein>
    <submittedName>
        <fullName evidence="2">Uncharacterized protein</fullName>
    </submittedName>
</protein>
<evidence type="ECO:0000313" key="2">
    <source>
        <dbReference type="EMBL" id="RNM31003.1"/>
    </source>
</evidence>
<organism evidence="2 3">
    <name type="scientific">Absicoccus porci</name>
    <dbReference type="NCBI Taxonomy" id="2486576"/>
    <lineage>
        <taxon>Bacteria</taxon>
        <taxon>Bacillati</taxon>
        <taxon>Bacillota</taxon>
        <taxon>Erysipelotrichia</taxon>
        <taxon>Erysipelotrichales</taxon>
        <taxon>Erysipelotrichaceae</taxon>
        <taxon>Absicoccus</taxon>
    </lineage>
</organism>
<dbReference type="AlphaFoldDB" id="A0A3N0I1W3"/>
<comment type="caution">
    <text evidence="2">The sequence shown here is derived from an EMBL/GenBank/DDBJ whole genome shotgun (WGS) entry which is preliminary data.</text>
</comment>
<feature type="compositionally biased region" description="Basic and acidic residues" evidence="1">
    <location>
        <begin position="61"/>
        <end position="74"/>
    </location>
</feature>
<dbReference type="EMBL" id="RJQC01000001">
    <property type="protein sequence ID" value="RNM31003.1"/>
    <property type="molecule type" value="Genomic_DNA"/>
</dbReference>
<evidence type="ECO:0000313" key="3">
    <source>
        <dbReference type="Proteomes" id="UP000276568"/>
    </source>
</evidence>
<keyword evidence="3" id="KW-1185">Reference proteome</keyword>
<reference evidence="2 3" key="1">
    <citation type="submission" date="2018-11" db="EMBL/GenBank/DDBJ databases">
        <title>Clostridium sp. nov., a member of the family Erysipelotrichaceae isolated from pig faeces.</title>
        <authorList>
            <person name="Chang Y.-H."/>
        </authorList>
    </citation>
    <scope>NUCLEOTIDE SEQUENCE [LARGE SCALE GENOMIC DNA]</scope>
    <source>
        <strain evidence="2 3">YH-panp20</strain>
    </source>
</reference>
<dbReference type="Proteomes" id="UP000276568">
    <property type="component" value="Unassembled WGS sequence"/>
</dbReference>